<comment type="caution">
    <text evidence="7">The sequence shown here is derived from an EMBL/GenBank/DDBJ whole genome shotgun (WGS) entry which is preliminary data.</text>
</comment>
<keyword evidence="7" id="KW-0456">Lyase</keyword>
<dbReference type="PANTHER" id="PTHR43814">
    <property type="entry name" value="ARGININOSUCCINATE LYASE"/>
    <property type="match status" value="1"/>
</dbReference>
<dbReference type="EC" id="4.3.2.1" evidence="3 5"/>
<dbReference type="CDD" id="cd01359">
    <property type="entry name" value="Argininosuccinate_lyase"/>
    <property type="match status" value="1"/>
</dbReference>
<accession>A0A953HQ32</accession>
<dbReference type="Gene3D" id="1.10.40.30">
    <property type="entry name" value="Fumarase/aspartase (C-terminal domain)"/>
    <property type="match status" value="1"/>
</dbReference>
<proteinExistence type="predicted"/>
<gene>
    <name evidence="7" type="primary">argH</name>
    <name evidence="7" type="ORF">KUV50_18320</name>
</gene>
<reference evidence="7" key="1">
    <citation type="submission" date="2021-06" db="EMBL/GenBank/DDBJ databases">
        <title>44 bacteria genomes isolated from Dapeng, Shenzhen.</title>
        <authorList>
            <person name="Zheng W."/>
            <person name="Yu S."/>
            <person name="Huang Y."/>
        </authorList>
    </citation>
    <scope>NUCLEOTIDE SEQUENCE</scope>
    <source>
        <strain evidence="7">DP5N28-2</strain>
    </source>
</reference>
<dbReference type="InterPro" id="IPR008948">
    <property type="entry name" value="L-Aspartase-like"/>
</dbReference>
<evidence type="ECO:0000313" key="8">
    <source>
        <dbReference type="Proteomes" id="UP000753961"/>
    </source>
</evidence>
<dbReference type="PRINTS" id="PR00149">
    <property type="entry name" value="FUMRATELYASE"/>
</dbReference>
<feature type="domain" description="Fumarate lyase N-terminal" evidence="6">
    <location>
        <begin position="24"/>
        <end position="296"/>
    </location>
</feature>
<evidence type="ECO:0000259" key="6">
    <source>
        <dbReference type="Pfam" id="PF00206"/>
    </source>
</evidence>
<dbReference type="Proteomes" id="UP000753961">
    <property type="component" value="Unassembled WGS sequence"/>
</dbReference>
<dbReference type="PROSITE" id="PS00163">
    <property type="entry name" value="FUMARATE_LYASES"/>
    <property type="match status" value="1"/>
</dbReference>
<dbReference type="NCBIfam" id="TIGR00838">
    <property type="entry name" value="argH"/>
    <property type="match status" value="1"/>
</dbReference>
<comment type="pathway">
    <text evidence="2">Amino-acid biosynthesis; L-arginine biosynthesis; L-arginine from L-ornithine and carbamoyl phosphate: step 3/3.</text>
</comment>
<evidence type="ECO:0000313" key="7">
    <source>
        <dbReference type="EMBL" id="MBY5960114.1"/>
    </source>
</evidence>
<comment type="catalytic activity">
    <reaction evidence="1">
        <text>2-(N(omega)-L-arginino)succinate = fumarate + L-arginine</text>
        <dbReference type="Rhea" id="RHEA:24020"/>
        <dbReference type="ChEBI" id="CHEBI:29806"/>
        <dbReference type="ChEBI" id="CHEBI:32682"/>
        <dbReference type="ChEBI" id="CHEBI:57472"/>
        <dbReference type="EC" id="4.3.2.1"/>
    </reaction>
</comment>
<dbReference type="PRINTS" id="PR00145">
    <property type="entry name" value="ARGSUCLYASE"/>
</dbReference>
<dbReference type="InterPro" id="IPR020557">
    <property type="entry name" value="Fumarate_lyase_CS"/>
</dbReference>
<dbReference type="Gene3D" id="1.10.275.10">
    <property type="entry name" value="Fumarase/aspartase (N-terminal domain)"/>
    <property type="match status" value="1"/>
</dbReference>
<dbReference type="GO" id="GO:0005829">
    <property type="term" value="C:cytosol"/>
    <property type="evidence" value="ECO:0007669"/>
    <property type="project" value="TreeGrafter"/>
</dbReference>
<dbReference type="GO" id="GO:0004056">
    <property type="term" value="F:argininosuccinate lyase activity"/>
    <property type="evidence" value="ECO:0007669"/>
    <property type="project" value="UniProtKB-UniRule"/>
</dbReference>
<dbReference type="AlphaFoldDB" id="A0A953HQ32"/>
<protein>
    <recommendedName>
        <fullName evidence="3 5">Argininosuccinate lyase</fullName>
        <ecNumber evidence="3 5">4.3.2.1</ecNumber>
    </recommendedName>
</protein>
<sequence>MKKLWSDQQNINKKIEQFTIGHDAALDERIASYDLLGSMAHAIMLYETGIIEKEDASALLDELKTLLNQADQGRFTIEHGVEDVHSQVEMNLTAKIGQAGKKLHTSRSRNDQILVDLKLYYRDYLIVLCEKLDRMIQLFLKQSEKHRDVLMPGYTHMQVAMPSSFGLWFGAYGETLIHDYAVVRNILDVINHNPLGSAAGYGTSFPIDRKRTTELLGFADLEYNVIAASMNRGKTEYLMANAFASIGLTLAKFSMDVCQYNSQNYGFITLPDEYTTGSSIMPHKKNPDVFELLRAKFNGLTTLPHEITAIIQNLSTGYHRDYQLLKEVFFPKMEILEDALDILEYVIDKIKVKDGLMTNPLYAQAFSVELIKEKVDQGLPFREAYLEVKTQLDSGTGDVPEINHIHEGSIGQLNTTEILQKLDRIKTQNPLPDIKAVFDRLRNFQV</sequence>
<dbReference type="RefSeq" id="WP_222581662.1">
    <property type="nucleotide sequence ID" value="NZ_JAHVHU010000023.1"/>
</dbReference>
<dbReference type="InterPro" id="IPR009049">
    <property type="entry name" value="Argininosuccinate_lyase"/>
</dbReference>
<dbReference type="EMBL" id="JAHVHU010000023">
    <property type="protein sequence ID" value="MBY5960114.1"/>
    <property type="molecule type" value="Genomic_DNA"/>
</dbReference>
<dbReference type="SUPFAM" id="SSF48557">
    <property type="entry name" value="L-aspartase-like"/>
    <property type="match status" value="1"/>
</dbReference>
<dbReference type="Gene3D" id="1.20.200.10">
    <property type="entry name" value="Fumarase/aspartase (Central domain)"/>
    <property type="match status" value="1"/>
</dbReference>
<evidence type="ECO:0000256" key="2">
    <source>
        <dbReference type="ARBA" id="ARBA00004941"/>
    </source>
</evidence>
<evidence type="ECO:0000256" key="3">
    <source>
        <dbReference type="ARBA" id="ARBA00012338"/>
    </source>
</evidence>
<dbReference type="PANTHER" id="PTHR43814:SF1">
    <property type="entry name" value="ARGININOSUCCINATE LYASE"/>
    <property type="match status" value="1"/>
</dbReference>
<keyword evidence="4" id="KW-0055">Arginine biosynthesis</keyword>
<dbReference type="Pfam" id="PF00206">
    <property type="entry name" value="Lyase_1"/>
    <property type="match status" value="1"/>
</dbReference>
<evidence type="ECO:0000256" key="1">
    <source>
        <dbReference type="ARBA" id="ARBA00000985"/>
    </source>
</evidence>
<evidence type="ECO:0000256" key="5">
    <source>
        <dbReference type="NCBIfam" id="TIGR00838"/>
    </source>
</evidence>
<dbReference type="InterPro" id="IPR000362">
    <property type="entry name" value="Fumarate_lyase_fam"/>
</dbReference>
<dbReference type="InterPro" id="IPR024083">
    <property type="entry name" value="Fumarase/histidase_N"/>
</dbReference>
<keyword evidence="8" id="KW-1185">Reference proteome</keyword>
<dbReference type="InterPro" id="IPR022761">
    <property type="entry name" value="Fumarate_lyase_N"/>
</dbReference>
<organism evidence="7 8">
    <name type="scientific">Membranihabitans marinus</name>
    <dbReference type="NCBI Taxonomy" id="1227546"/>
    <lineage>
        <taxon>Bacteria</taxon>
        <taxon>Pseudomonadati</taxon>
        <taxon>Bacteroidota</taxon>
        <taxon>Saprospiria</taxon>
        <taxon>Saprospirales</taxon>
        <taxon>Saprospiraceae</taxon>
        <taxon>Membranihabitans</taxon>
    </lineage>
</organism>
<keyword evidence="4" id="KW-0028">Amino-acid biosynthesis</keyword>
<name>A0A953HQ32_9BACT</name>
<evidence type="ECO:0000256" key="4">
    <source>
        <dbReference type="ARBA" id="ARBA00022571"/>
    </source>
</evidence>
<dbReference type="GO" id="GO:0042450">
    <property type="term" value="P:L-arginine biosynthetic process via ornithine"/>
    <property type="evidence" value="ECO:0007669"/>
    <property type="project" value="UniProtKB-UniRule"/>
</dbReference>